<dbReference type="Gramene" id="KFK40944">
    <property type="protein sequence ID" value="KFK40944"/>
    <property type="gene ID" value="AALP_AA2G064100"/>
</dbReference>
<proteinExistence type="predicted"/>
<feature type="compositionally biased region" description="Basic and acidic residues" evidence="2">
    <location>
        <begin position="46"/>
        <end position="90"/>
    </location>
</feature>
<feature type="region of interest" description="Disordered" evidence="2">
    <location>
        <begin position="169"/>
        <end position="263"/>
    </location>
</feature>
<feature type="compositionally biased region" description="Low complexity" evidence="2">
    <location>
        <begin position="1"/>
        <end position="25"/>
    </location>
</feature>
<reference evidence="4" key="1">
    <citation type="journal article" date="2015" name="Nat. Plants">
        <title>Genome expansion of Arabis alpina linked with retrotransposition and reduced symmetric DNA methylation.</title>
        <authorList>
            <person name="Willing E.M."/>
            <person name="Rawat V."/>
            <person name="Mandakova T."/>
            <person name="Maumus F."/>
            <person name="James G.V."/>
            <person name="Nordstroem K.J."/>
            <person name="Becker C."/>
            <person name="Warthmann N."/>
            <person name="Chica C."/>
            <person name="Szarzynska B."/>
            <person name="Zytnicki M."/>
            <person name="Albani M.C."/>
            <person name="Kiefer C."/>
            <person name="Bergonzi S."/>
            <person name="Castaings L."/>
            <person name="Mateos J.L."/>
            <person name="Berns M.C."/>
            <person name="Bujdoso N."/>
            <person name="Piofczyk T."/>
            <person name="de Lorenzo L."/>
            <person name="Barrero-Sicilia C."/>
            <person name="Mateos I."/>
            <person name="Piednoel M."/>
            <person name="Hagmann J."/>
            <person name="Chen-Min-Tao R."/>
            <person name="Iglesias-Fernandez R."/>
            <person name="Schuster S.C."/>
            <person name="Alonso-Blanco C."/>
            <person name="Roudier F."/>
            <person name="Carbonero P."/>
            <person name="Paz-Ares J."/>
            <person name="Davis S.J."/>
            <person name="Pecinka A."/>
            <person name="Quesneville H."/>
            <person name="Colot V."/>
            <person name="Lysak M.A."/>
            <person name="Weigel D."/>
            <person name="Coupland G."/>
            <person name="Schneeberger K."/>
        </authorList>
    </citation>
    <scope>NUCLEOTIDE SEQUENCE [LARGE SCALE GENOMIC DNA]</scope>
    <source>
        <strain evidence="4">cv. Pajares</strain>
    </source>
</reference>
<sequence length="634" mass="70937">MKSLVVVSSNSDSGSSSPGLEVSLSIDQSHHMRVSDKDGAPSSRLARPDHISDDRGLTIVEAGDRDADDRATVASDPKVEKNDDREIDERDLPEEDFVDQDEDVGGDNPQFDHVSPVRVKSPRSGLSRDLFPRGSDDITLSNRKLQVLEPVPKGAFSLIDVLNTLASAKAPTRSDARRKDKGIVIEGHSAKTAGADIQTKPAETSKGSALVGDRGEVRRSEKRRDREDDRGRSGSEPKKSKKEHKRKDKALAVPEVMDDEGRSPVEHVADELVGDQAADGASASLSFGPDYDFTLEFRGRGRHILHDPVAFGEYARCIQGHPRGPMPAFEEMVEHDKFMAFLVDLVMMVSNVNFMRTRYEQMLQKNFDFLMENRNLKSKIKDMTKSAEEMVGHINTLGQKNKDLTVEVAKWEDEVQRMMGEKESISHLAKTQMKRLRLSRHETATSFGEYAIEKVGAGLQEKVGAQLQRLRRHIGDSKEMNRISSTVGQIKAFIAFYEEQDSAPEGAVEKLKEDLDEYLKMAAAHNVEKIFEKDFVFPDRASWIPEDELVFPVESPNRVGQYGMGEEWDSAGEENVRGDGEIDPRPSRVKLMVGGSDPPYLYVVATERMAPGLLTYPRQMRMKIPRGSMVELRW</sequence>
<accession>A0A087HFP2</accession>
<evidence type="ECO:0000313" key="3">
    <source>
        <dbReference type="EMBL" id="KFK40944.1"/>
    </source>
</evidence>
<dbReference type="AlphaFoldDB" id="A0A087HFP2"/>
<name>A0A087HFP2_ARAAL</name>
<evidence type="ECO:0000256" key="1">
    <source>
        <dbReference type="SAM" id="Coils"/>
    </source>
</evidence>
<protein>
    <submittedName>
        <fullName evidence="3">Uncharacterized protein</fullName>
    </submittedName>
</protein>
<dbReference type="Proteomes" id="UP000029120">
    <property type="component" value="Chromosome 2"/>
</dbReference>
<feature type="compositionally biased region" description="Basic and acidic residues" evidence="2">
    <location>
        <begin position="172"/>
        <end position="183"/>
    </location>
</feature>
<feature type="compositionally biased region" description="Basic and acidic residues" evidence="2">
    <location>
        <begin position="213"/>
        <end position="238"/>
    </location>
</feature>
<gene>
    <name evidence="3" type="ordered locus">AALP_Aa2g064100</name>
</gene>
<dbReference type="EMBL" id="CM002870">
    <property type="protein sequence ID" value="KFK40944.1"/>
    <property type="molecule type" value="Genomic_DNA"/>
</dbReference>
<evidence type="ECO:0000256" key="2">
    <source>
        <dbReference type="SAM" id="MobiDB-lite"/>
    </source>
</evidence>
<keyword evidence="1" id="KW-0175">Coiled coil</keyword>
<feature type="region of interest" description="Disordered" evidence="2">
    <location>
        <begin position="1"/>
        <end position="137"/>
    </location>
</feature>
<evidence type="ECO:0000313" key="4">
    <source>
        <dbReference type="Proteomes" id="UP000029120"/>
    </source>
</evidence>
<feature type="compositionally biased region" description="Basic residues" evidence="2">
    <location>
        <begin position="239"/>
        <end position="248"/>
    </location>
</feature>
<organism evidence="3 4">
    <name type="scientific">Arabis alpina</name>
    <name type="common">Alpine rock-cress</name>
    <dbReference type="NCBI Taxonomy" id="50452"/>
    <lineage>
        <taxon>Eukaryota</taxon>
        <taxon>Viridiplantae</taxon>
        <taxon>Streptophyta</taxon>
        <taxon>Embryophyta</taxon>
        <taxon>Tracheophyta</taxon>
        <taxon>Spermatophyta</taxon>
        <taxon>Magnoliopsida</taxon>
        <taxon>eudicotyledons</taxon>
        <taxon>Gunneridae</taxon>
        <taxon>Pentapetalae</taxon>
        <taxon>rosids</taxon>
        <taxon>malvids</taxon>
        <taxon>Brassicales</taxon>
        <taxon>Brassicaceae</taxon>
        <taxon>Arabideae</taxon>
        <taxon>Arabis</taxon>
    </lineage>
</organism>
<dbReference type="eggNOG" id="ENOG502SXPT">
    <property type="taxonomic scope" value="Eukaryota"/>
</dbReference>
<feature type="compositionally biased region" description="Acidic residues" evidence="2">
    <location>
        <begin position="91"/>
        <end position="105"/>
    </location>
</feature>
<feature type="coiled-coil region" evidence="1">
    <location>
        <begin position="394"/>
        <end position="421"/>
    </location>
</feature>
<feature type="compositionally biased region" description="Basic and acidic residues" evidence="2">
    <location>
        <begin position="28"/>
        <end position="39"/>
    </location>
</feature>
<keyword evidence="4" id="KW-1185">Reference proteome</keyword>